<feature type="compositionally biased region" description="Low complexity" evidence="1">
    <location>
        <begin position="199"/>
        <end position="211"/>
    </location>
</feature>
<accession>A0A3M8VD28</accession>
<reference evidence="2 3" key="1">
    <citation type="submission" date="2018-11" db="EMBL/GenBank/DDBJ databases">
        <title>The Potential of Streptomyces as Biocontrol Agents against the Tomato grey mould, Botrytis cinerea (Gray mold) Frontiers in Microbiology.</title>
        <authorList>
            <person name="Li D."/>
        </authorList>
    </citation>
    <scope>NUCLEOTIDE SEQUENCE [LARGE SCALE GENOMIC DNA]</scope>
    <source>
        <strain evidence="2 3">NEAU-LD23</strain>
    </source>
</reference>
<gene>
    <name evidence="2" type="ORF">EEJ42_31070</name>
</gene>
<evidence type="ECO:0000313" key="3">
    <source>
        <dbReference type="Proteomes" id="UP000275401"/>
    </source>
</evidence>
<evidence type="ECO:0000256" key="1">
    <source>
        <dbReference type="SAM" id="MobiDB-lite"/>
    </source>
</evidence>
<dbReference type="AlphaFoldDB" id="A0A3M8VD28"/>
<dbReference type="Proteomes" id="UP000275401">
    <property type="component" value="Unassembled WGS sequence"/>
</dbReference>
<protein>
    <submittedName>
        <fullName evidence="2">Regulator</fullName>
    </submittedName>
</protein>
<comment type="caution">
    <text evidence="2">The sequence shown here is derived from an EMBL/GenBank/DDBJ whole genome shotgun (WGS) entry which is preliminary data.</text>
</comment>
<name>A0A3M8VD28_9ACTN</name>
<dbReference type="Gene3D" id="3.30.450.40">
    <property type="match status" value="1"/>
</dbReference>
<organism evidence="2 3">
    <name type="scientific">Streptomyces botrytidirepellens</name>
    <dbReference type="NCBI Taxonomy" id="2486417"/>
    <lineage>
        <taxon>Bacteria</taxon>
        <taxon>Bacillati</taxon>
        <taxon>Actinomycetota</taxon>
        <taxon>Actinomycetes</taxon>
        <taxon>Kitasatosporales</taxon>
        <taxon>Streptomycetaceae</taxon>
        <taxon>Streptomyces</taxon>
    </lineage>
</organism>
<feature type="region of interest" description="Disordered" evidence="1">
    <location>
        <begin position="199"/>
        <end position="226"/>
    </location>
</feature>
<keyword evidence="3" id="KW-1185">Reference proteome</keyword>
<dbReference type="EMBL" id="RIBZ01000380">
    <property type="protein sequence ID" value="RNG15388.1"/>
    <property type="molecule type" value="Genomic_DNA"/>
</dbReference>
<feature type="non-terminal residue" evidence="2">
    <location>
        <position position="226"/>
    </location>
</feature>
<dbReference type="InterPro" id="IPR029016">
    <property type="entry name" value="GAF-like_dom_sf"/>
</dbReference>
<evidence type="ECO:0000313" key="2">
    <source>
        <dbReference type="EMBL" id="RNG15388.1"/>
    </source>
</evidence>
<sequence length="226" mass="23143">GPAPAAGCDLSERAVGHHSAVLALRLGRRAETHGPEHVLDVWQELSAVSVPVYEPGAGRPAGTVTALTPLREDRAPHPGTALAEATALAVESELLGRARPPERVLLDAYLRHAPEGRAVVALDGSSRIVSSGAARLLSDETLTGLERRATALLRDAGAADGRRPREFPVPDGAGLVVRMTPVVHEGEVIGAVAVARPDPADGTAAAAARTPGRGGEERLPGLAGAS</sequence>
<feature type="non-terminal residue" evidence="2">
    <location>
        <position position="1"/>
    </location>
</feature>
<proteinExistence type="predicted"/>